<dbReference type="InterPro" id="IPR036615">
    <property type="entry name" value="Mur_ligase_C_dom_sf"/>
</dbReference>
<keyword evidence="7 17" id="KW-0554">One-carbon metabolism</keyword>
<evidence type="ECO:0000256" key="9">
    <source>
        <dbReference type="ARBA" id="ARBA00022723"/>
    </source>
</evidence>
<evidence type="ECO:0000256" key="12">
    <source>
        <dbReference type="ARBA" id="ARBA00022840"/>
    </source>
</evidence>
<keyword evidence="14" id="KW-0496">Mitochondrion</keyword>
<keyword evidence="15" id="KW-0472">Membrane</keyword>
<evidence type="ECO:0000256" key="5">
    <source>
        <dbReference type="ARBA" id="ARBA00008276"/>
    </source>
</evidence>
<comment type="function">
    <text evidence="17">Catalyzes conversion of folates to polyglutamate derivatives allowing concentration of folate compounds in the cell and the intracellular retention of these cofactors, which are important substrates for most of the folate-dependent enzymes that are involved in one-carbon transfer reactions involved in purine, pyrimidine and amino acid synthesis.</text>
</comment>
<keyword evidence="9 19" id="KW-0479">Metal-binding</keyword>
<evidence type="ECO:0000256" key="3">
    <source>
        <dbReference type="ARBA" id="ARBA00004496"/>
    </source>
</evidence>
<proteinExistence type="inferred from homology"/>
<evidence type="ECO:0000256" key="8">
    <source>
        <dbReference type="ARBA" id="ARBA00022598"/>
    </source>
</evidence>
<keyword evidence="11" id="KW-0999">Mitochondrion inner membrane</keyword>
<dbReference type="SUPFAM" id="SSF53623">
    <property type="entry name" value="MurD-like peptide ligases, catalytic domain"/>
    <property type="match status" value="1"/>
</dbReference>
<dbReference type="InterPro" id="IPR023600">
    <property type="entry name" value="Folylpolyglutamate_synth_euk"/>
</dbReference>
<keyword evidence="12 18" id="KW-0067">ATP-binding</keyword>
<keyword evidence="6" id="KW-0963">Cytoplasm</keyword>
<comment type="caution">
    <text evidence="20">The sequence shown here is derived from an EMBL/GenBank/DDBJ whole genome shotgun (WGS) entry which is preliminary data.</text>
</comment>
<dbReference type="PIRSF" id="PIRSF038895">
    <property type="entry name" value="FPGS"/>
    <property type="match status" value="1"/>
</dbReference>
<dbReference type="SUPFAM" id="SSF53244">
    <property type="entry name" value="MurD-like peptide ligases, peptide-binding domain"/>
    <property type="match status" value="1"/>
</dbReference>
<organism evidence="20 21">
    <name type="scientific">Ambispora leptoticha</name>
    <dbReference type="NCBI Taxonomy" id="144679"/>
    <lineage>
        <taxon>Eukaryota</taxon>
        <taxon>Fungi</taxon>
        <taxon>Fungi incertae sedis</taxon>
        <taxon>Mucoromycota</taxon>
        <taxon>Glomeromycotina</taxon>
        <taxon>Glomeromycetes</taxon>
        <taxon>Archaeosporales</taxon>
        <taxon>Ambisporaceae</taxon>
        <taxon>Ambispora</taxon>
    </lineage>
</organism>
<comment type="similarity">
    <text evidence="5 17">Belongs to the folylpolyglutamate synthase family.</text>
</comment>
<evidence type="ECO:0000313" key="21">
    <source>
        <dbReference type="Proteomes" id="UP000789508"/>
    </source>
</evidence>
<feature type="binding site" evidence="18">
    <location>
        <position position="330"/>
    </location>
    <ligand>
        <name>ATP</name>
        <dbReference type="ChEBI" id="CHEBI:30616"/>
    </ligand>
</feature>
<evidence type="ECO:0000256" key="16">
    <source>
        <dbReference type="ARBA" id="ARBA00047493"/>
    </source>
</evidence>
<evidence type="ECO:0000256" key="7">
    <source>
        <dbReference type="ARBA" id="ARBA00022563"/>
    </source>
</evidence>
<comment type="pathway">
    <text evidence="4 17">Cofactor biosynthesis; tetrahydrofolylpolyglutamate biosynthesis.</text>
</comment>
<evidence type="ECO:0000313" key="20">
    <source>
        <dbReference type="EMBL" id="CAG8476042.1"/>
    </source>
</evidence>
<dbReference type="GO" id="GO:0004326">
    <property type="term" value="F:tetrahydrofolylpolyglutamate synthase activity"/>
    <property type="evidence" value="ECO:0007669"/>
    <property type="project" value="UniProtKB-EC"/>
</dbReference>
<dbReference type="Gene3D" id="3.40.1190.10">
    <property type="entry name" value="Mur-like, catalytic domain"/>
    <property type="match status" value="1"/>
</dbReference>
<dbReference type="GO" id="GO:0005829">
    <property type="term" value="C:cytosol"/>
    <property type="evidence" value="ECO:0007669"/>
    <property type="project" value="TreeGrafter"/>
</dbReference>
<sequence>MQSKRTYKNAIECLNTLQSRASILKSIEKTGPLNFSDGLSLSINNFRTICYEPKDFDKLNVIHVAGTKGKGSVCAFVESIIRNYPLKDKRIRTGLYTSPHLVSVRERIRMDGKQISEEKFTKYFFDCWDKIYNTTNINNITDDTLPNYYRFITLVAFHAFMEEQVDVAILEVGIGGEYDTTNIVKSPIVCGITSLGYDHQLLLGETISEIAWHKAGIFKKKVPAFTVEQPKEAHEMLKQRAAEKEIPLTIVDTNLMDNIKLGLSGRHQKQNAALAVELCRVWFQTCHNILKTGGDKVPQEFLIGLERARLSGRAQIIKIPTMDRLTYYCDGAHTIESIQSCMDWFRETAFQGEYNSRDDANQEDTTVPVNVKRILLFNCTGERSGLNLLKVITASPYIRFDYAVFCTNVVYSDNPDSKEPTLSNISLTNQESFKNDWLSLIAQQETNNNMIQEQRVHLFPSIEHAVNWIKEYAAHGTKNNTHVQVLVSGSLHLVGGVLEVLNVDVE</sequence>
<dbReference type="Proteomes" id="UP000789508">
    <property type="component" value="Unassembled WGS sequence"/>
</dbReference>
<dbReference type="GO" id="GO:0006730">
    <property type="term" value="P:one-carbon metabolic process"/>
    <property type="evidence" value="ECO:0007669"/>
    <property type="project" value="UniProtKB-KW"/>
</dbReference>
<evidence type="ECO:0000256" key="4">
    <source>
        <dbReference type="ARBA" id="ARBA00005150"/>
    </source>
</evidence>
<evidence type="ECO:0000256" key="15">
    <source>
        <dbReference type="ARBA" id="ARBA00023136"/>
    </source>
</evidence>
<keyword evidence="10 18" id="KW-0547">Nucleotide-binding</keyword>
<evidence type="ECO:0000256" key="1">
    <source>
        <dbReference type="ARBA" id="ARBA00004273"/>
    </source>
</evidence>
<dbReference type="GO" id="GO:0005524">
    <property type="term" value="F:ATP binding"/>
    <property type="evidence" value="ECO:0007669"/>
    <property type="project" value="UniProtKB-KW"/>
</dbReference>
<feature type="binding site" evidence="19">
    <location>
        <position position="98"/>
    </location>
    <ligand>
        <name>Mg(2+)</name>
        <dbReference type="ChEBI" id="CHEBI:18420"/>
        <label>1</label>
    </ligand>
</feature>
<keyword evidence="13 19" id="KW-0460">Magnesium</keyword>
<accession>A0A9N8ZA54</accession>
<dbReference type="PANTHER" id="PTHR11136:SF5">
    <property type="entry name" value="FOLYLPOLYGLUTAMATE SYNTHASE, MITOCHONDRIAL"/>
    <property type="match status" value="1"/>
</dbReference>
<dbReference type="GO" id="GO:0005743">
    <property type="term" value="C:mitochondrial inner membrane"/>
    <property type="evidence" value="ECO:0007669"/>
    <property type="project" value="UniProtKB-SubCell"/>
</dbReference>
<name>A0A9N8ZA54_9GLOM</name>
<evidence type="ECO:0000256" key="10">
    <source>
        <dbReference type="ARBA" id="ARBA00022741"/>
    </source>
</evidence>
<evidence type="ECO:0000256" key="6">
    <source>
        <dbReference type="ARBA" id="ARBA00022490"/>
    </source>
</evidence>
<dbReference type="OrthoDB" id="5212574at2759"/>
<comment type="catalytic activity">
    <reaction evidence="16 17">
        <text>(6S)-5,6,7,8-tetrahydrofolyl-(gamma-L-Glu)(n) + L-glutamate + ATP = (6S)-5,6,7,8-tetrahydrofolyl-(gamma-L-Glu)(n+1) + ADP + phosphate + H(+)</text>
        <dbReference type="Rhea" id="RHEA:10580"/>
        <dbReference type="Rhea" id="RHEA-COMP:14738"/>
        <dbReference type="Rhea" id="RHEA-COMP:14740"/>
        <dbReference type="ChEBI" id="CHEBI:15378"/>
        <dbReference type="ChEBI" id="CHEBI:29985"/>
        <dbReference type="ChEBI" id="CHEBI:30616"/>
        <dbReference type="ChEBI" id="CHEBI:43474"/>
        <dbReference type="ChEBI" id="CHEBI:141005"/>
        <dbReference type="ChEBI" id="CHEBI:456216"/>
        <dbReference type="EC" id="6.3.2.17"/>
    </reaction>
</comment>
<dbReference type="AlphaFoldDB" id="A0A9N8ZA54"/>
<evidence type="ECO:0000256" key="11">
    <source>
        <dbReference type="ARBA" id="ARBA00022792"/>
    </source>
</evidence>
<dbReference type="EMBL" id="CAJVPS010000316">
    <property type="protein sequence ID" value="CAG8476042.1"/>
    <property type="molecule type" value="Genomic_DNA"/>
</dbReference>
<evidence type="ECO:0000256" key="2">
    <source>
        <dbReference type="ARBA" id="ARBA00004305"/>
    </source>
</evidence>
<dbReference type="EC" id="6.3.2.17" evidence="17"/>
<protein>
    <recommendedName>
        <fullName evidence="17">Folylpolyglutamate synthase</fullName>
        <ecNumber evidence="17">6.3.2.17</ecNumber>
    </recommendedName>
    <alternativeName>
        <fullName evidence="17">Folylpoly-gamma-glutamate synthetase</fullName>
    </alternativeName>
    <alternativeName>
        <fullName evidence="17">Tetrahydrofolylpolyglutamate synthase</fullName>
    </alternativeName>
</protein>
<gene>
    <name evidence="20" type="ORF">ALEPTO_LOCUS2245</name>
</gene>
<evidence type="ECO:0000256" key="19">
    <source>
        <dbReference type="PIRSR" id="PIRSR038895-2"/>
    </source>
</evidence>
<dbReference type="GO" id="GO:0005759">
    <property type="term" value="C:mitochondrial matrix"/>
    <property type="evidence" value="ECO:0007669"/>
    <property type="project" value="UniProtKB-SubCell"/>
</dbReference>
<dbReference type="PROSITE" id="PS01012">
    <property type="entry name" value="FOLYLPOLYGLU_SYNT_2"/>
    <property type="match status" value="1"/>
</dbReference>
<comment type="subcellular location">
    <subcellularLocation>
        <location evidence="3">Cytoplasm</location>
    </subcellularLocation>
    <subcellularLocation>
        <location evidence="1">Mitochondrion inner membrane</location>
    </subcellularLocation>
    <subcellularLocation>
        <location evidence="2">Mitochondrion matrix</location>
    </subcellularLocation>
</comment>
<evidence type="ECO:0000256" key="13">
    <source>
        <dbReference type="ARBA" id="ARBA00022842"/>
    </source>
</evidence>
<dbReference type="Gene3D" id="3.90.190.20">
    <property type="entry name" value="Mur ligase, C-terminal domain"/>
    <property type="match status" value="1"/>
</dbReference>
<feature type="binding site" evidence="19">
    <location>
        <position position="199"/>
    </location>
    <ligand>
        <name>Mg(2+)</name>
        <dbReference type="ChEBI" id="CHEBI:18420"/>
        <label>1</label>
    </ligand>
</feature>
<dbReference type="NCBIfam" id="TIGR01499">
    <property type="entry name" value="folC"/>
    <property type="match status" value="1"/>
</dbReference>
<feature type="binding site" evidence="18">
    <location>
        <position position="313"/>
    </location>
    <ligand>
        <name>ATP</name>
        <dbReference type="ChEBI" id="CHEBI:30616"/>
    </ligand>
</feature>
<evidence type="ECO:0000256" key="14">
    <source>
        <dbReference type="ARBA" id="ARBA00023128"/>
    </source>
</evidence>
<dbReference type="GO" id="GO:0046872">
    <property type="term" value="F:metal ion binding"/>
    <property type="evidence" value="ECO:0007669"/>
    <property type="project" value="UniProtKB-KW"/>
</dbReference>
<reference evidence="20" key="1">
    <citation type="submission" date="2021-06" db="EMBL/GenBank/DDBJ databases">
        <authorList>
            <person name="Kallberg Y."/>
            <person name="Tangrot J."/>
            <person name="Rosling A."/>
        </authorList>
    </citation>
    <scope>NUCLEOTIDE SEQUENCE</scope>
    <source>
        <strain evidence="20">FL130A</strain>
    </source>
</reference>
<dbReference type="PANTHER" id="PTHR11136">
    <property type="entry name" value="FOLYLPOLYGLUTAMATE SYNTHASE-RELATED"/>
    <property type="match status" value="1"/>
</dbReference>
<dbReference type="InterPro" id="IPR001645">
    <property type="entry name" value="Folylpolyglutamate_synth"/>
</dbReference>
<evidence type="ECO:0000256" key="18">
    <source>
        <dbReference type="PIRSR" id="PIRSR038895-1"/>
    </source>
</evidence>
<dbReference type="InterPro" id="IPR036565">
    <property type="entry name" value="Mur-like_cat_sf"/>
</dbReference>
<keyword evidence="8 17" id="KW-0436">Ligase</keyword>
<evidence type="ECO:0000256" key="17">
    <source>
        <dbReference type="PIRNR" id="PIRNR038895"/>
    </source>
</evidence>
<feature type="binding site" evidence="19">
    <location>
        <position position="171"/>
    </location>
    <ligand>
        <name>Mg(2+)</name>
        <dbReference type="ChEBI" id="CHEBI:18420"/>
        <label>1</label>
    </ligand>
</feature>
<dbReference type="InterPro" id="IPR018109">
    <property type="entry name" value="Folylpolyglutamate_synth_CS"/>
</dbReference>
<keyword evidence="21" id="KW-1185">Reference proteome</keyword>
<comment type="cofactor">
    <cofactor evidence="17">
        <name>a monovalent cation</name>
        <dbReference type="ChEBI" id="CHEBI:60242"/>
    </cofactor>
    <text evidence="17">A monovalent cation.</text>
</comment>